<dbReference type="Proteomes" id="UP001500994">
    <property type="component" value="Unassembled WGS sequence"/>
</dbReference>
<evidence type="ECO:0000256" key="1">
    <source>
        <dbReference type="SAM" id="MobiDB-lite"/>
    </source>
</evidence>
<gene>
    <name evidence="2" type="ORF">GCM10009864_81220</name>
</gene>
<evidence type="ECO:0000313" key="2">
    <source>
        <dbReference type="EMBL" id="GAA2694169.1"/>
    </source>
</evidence>
<proteinExistence type="predicted"/>
<evidence type="ECO:0008006" key="4">
    <source>
        <dbReference type="Google" id="ProtNLM"/>
    </source>
</evidence>
<evidence type="ECO:0000313" key="3">
    <source>
        <dbReference type="Proteomes" id="UP001500994"/>
    </source>
</evidence>
<name>A0ABN3T521_9ACTN</name>
<feature type="region of interest" description="Disordered" evidence="1">
    <location>
        <begin position="1"/>
        <end position="34"/>
    </location>
</feature>
<sequence length="122" mass="13539">MTKPTPPDTATSDVLQAEPLQPAPHPFRRSAAAPPVQNLEAHVRRLLAKISDLALAAPRHTTHRQVADIVQREARRRLAAHPQHPAALPRHIERLSRTVAALQRTRATLRAAARHDAPRRTT</sequence>
<dbReference type="EMBL" id="BAAARK010000071">
    <property type="protein sequence ID" value="GAA2694169.1"/>
    <property type="molecule type" value="Genomic_DNA"/>
</dbReference>
<comment type="caution">
    <text evidence="2">The sequence shown here is derived from an EMBL/GenBank/DDBJ whole genome shotgun (WGS) entry which is preliminary data.</text>
</comment>
<reference evidence="2 3" key="1">
    <citation type="journal article" date="2019" name="Int. J. Syst. Evol. Microbiol.">
        <title>The Global Catalogue of Microorganisms (GCM) 10K type strain sequencing project: providing services to taxonomists for standard genome sequencing and annotation.</title>
        <authorList>
            <consortium name="The Broad Institute Genomics Platform"/>
            <consortium name="The Broad Institute Genome Sequencing Center for Infectious Disease"/>
            <person name="Wu L."/>
            <person name="Ma J."/>
        </authorList>
    </citation>
    <scope>NUCLEOTIDE SEQUENCE [LARGE SCALE GENOMIC DNA]</scope>
    <source>
        <strain evidence="2 3">JCM 16374</strain>
    </source>
</reference>
<organism evidence="2 3">
    <name type="scientific">Streptomyces lunalinharesii</name>
    <dbReference type="NCBI Taxonomy" id="333384"/>
    <lineage>
        <taxon>Bacteria</taxon>
        <taxon>Bacillati</taxon>
        <taxon>Actinomycetota</taxon>
        <taxon>Actinomycetes</taxon>
        <taxon>Kitasatosporales</taxon>
        <taxon>Streptomycetaceae</taxon>
        <taxon>Streptomyces</taxon>
    </lineage>
</organism>
<accession>A0ABN3T521</accession>
<protein>
    <recommendedName>
        <fullName evidence="4">Restriction endonuclease</fullName>
    </recommendedName>
</protein>
<keyword evidence="3" id="KW-1185">Reference proteome</keyword>